<feature type="transmembrane region" description="Helical" evidence="1">
    <location>
        <begin position="231"/>
        <end position="252"/>
    </location>
</feature>
<sequence>MKLSKTKINWTIILRSIKQNLAFLITIFVFIAVLFFMGMIAEIVKQNKATPEKPYGNTLMGFSTTVYQPLAVIVFGLLAILFPTSLINKEIDNTSLAILLVSKNSRNTILLSKYIAMFLTIVGLFIFQMLFGTIILSKFFSGSDYGKFINLNWTYFLGTWTLASISFLCNVIFNKKKEILLITGGILVFSILMNMISFIFREYEILKEFHYISVFGFADLNTILQGDWTMIFAYLVGIPANIGFFIGSIKVFKNKDLLL</sequence>
<dbReference type="RefSeq" id="WP_303662426.1">
    <property type="nucleotide sequence ID" value="NZ_CP027019.1"/>
</dbReference>
<reference evidence="3" key="1">
    <citation type="submission" date="2018-02" db="EMBL/GenBank/DDBJ databases">
        <title>Firefly genomes illuminate parallel origins of bioluminescence in beetles.</title>
        <authorList>
            <person name="Fallon T.R."/>
            <person name="Lower S.E.S."/>
            <person name="Behringer M."/>
            <person name="Weng J.-K."/>
        </authorList>
    </citation>
    <scope>NUCLEOTIDE SEQUENCE [LARGE SCALE GENOMIC DNA]</scope>
</reference>
<dbReference type="AlphaFoldDB" id="A0A2S0NJ87"/>
<feature type="transmembrane region" description="Helical" evidence="1">
    <location>
        <begin position="21"/>
        <end position="41"/>
    </location>
</feature>
<evidence type="ECO:0000313" key="3">
    <source>
        <dbReference type="Proteomes" id="UP000239250"/>
    </source>
</evidence>
<dbReference type="Pfam" id="PF12679">
    <property type="entry name" value="ABC2_membrane_2"/>
    <property type="match status" value="1"/>
</dbReference>
<feature type="transmembrane region" description="Helical" evidence="1">
    <location>
        <begin position="153"/>
        <end position="173"/>
    </location>
</feature>
<feature type="transmembrane region" description="Helical" evidence="1">
    <location>
        <begin position="114"/>
        <end position="141"/>
    </location>
</feature>
<gene>
    <name evidence="2" type="ORF">C5T88_00590</name>
</gene>
<name>A0A2S0NJ87_9MOLU</name>
<feature type="transmembrane region" description="Helical" evidence="1">
    <location>
        <begin position="61"/>
        <end position="82"/>
    </location>
</feature>
<protein>
    <recommendedName>
        <fullName evidence="4">ABC transporter permease</fullName>
    </recommendedName>
</protein>
<keyword evidence="1" id="KW-1133">Transmembrane helix</keyword>
<accession>A0A2S0NJ87</accession>
<dbReference type="EMBL" id="CP027019">
    <property type="protein sequence ID" value="AVP49083.1"/>
    <property type="molecule type" value="Genomic_DNA"/>
</dbReference>
<dbReference type="GO" id="GO:0005886">
    <property type="term" value="C:plasma membrane"/>
    <property type="evidence" value="ECO:0007669"/>
    <property type="project" value="UniProtKB-SubCell"/>
</dbReference>
<keyword evidence="1" id="KW-0812">Transmembrane</keyword>
<evidence type="ECO:0000313" key="2">
    <source>
        <dbReference type="EMBL" id="AVP49083.1"/>
    </source>
</evidence>
<feature type="transmembrane region" description="Helical" evidence="1">
    <location>
        <begin position="180"/>
        <end position="200"/>
    </location>
</feature>
<proteinExistence type="predicted"/>
<keyword evidence="1" id="KW-0472">Membrane</keyword>
<evidence type="ECO:0008006" key="4">
    <source>
        <dbReference type="Google" id="ProtNLM"/>
    </source>
</evidence>
<evidence type="ECO:0000256" key="1">
    <source>
        <dbReference type="SAM" id="Phobius"/>
    </source>
</evidence>
<organism evidence="2 3">
    <name type="scientific">Williamsoniiplasma luminosum</name>
    <dbReference type="NCBI Taxonomy" id="214888"/>
    <lineage>
        <taxon>Bacteria</taxon>
        <taxon>Bacillati</taxon>
        <taxon>Mycoplasmatota</taxon>
        <taxon>Mollicutes</taxon>
        <taxon>Entomoplasmatales</taxon>
        <taxon>Williamsoniiplasma</taxon>
    </lineage>
</organism>
<dbReference type="Proteomes" id="UP000239250">
    <property type="component" value="Chromosome"/>
</dbReference>
<dbReference type="GO" id="GO:0140359">
    <property type="term" value="F:ABC-type transporter activity"/>
    <property type="evidence" value="ECO:0007669"/>
    <property type="project" value="InterPro"/>
</dbReference>